<dbReference type="InterPro" id="IPR029058">
    <property type="entry name" value="AB_hydrolase_fold"/>
</dbReference>
<dbReference type="EMBL" id="LLXX01000226">
    <property type="protein sequence ID" value="KRQ92887.1"/>
    <property type="molecule type" value="Genomic_DNA"/>
</dbReference>
<feature type="domain" description="AB hydrolase-1" evidence="1">
    <location>
        <begin position="68"/>
        <end position="281"/>
    </location>
</feature>
<dbReference type="AlphaFoldDB" id="A0A0R3KBJ2"/>
<dbReference type="STRING" id="1518501.CQ10_09960"/>
<dbReference type="InterPro" id="IPR051321">
    <property type="entry name" value="PHA/PHB_synthase"/>
</dbReference>
<evidence type="ECO:0000259" key="1">
    <source>
        <dbReference type="Pfam" id="PF00561"/>
    </source>
</evidence>
<dbReference type="Proteomes" id="UP000051913">
    <property type="component" value="Unassembled WGS sequence"/>
</dbReference>
<keyword evidence="3" id="KW-1185">Reference proteome</keyword>
<reference evidence="2 3" key="1">
    <citation type="submission" date="2014-03" db="EMBL/GenBank/DDBJ databases">
        <title>Bradyrhizobium valentinum sp. nov., isolated from effective nodules of Lupinus mariae-josephae, a lupine endemic of basic-lime soils in Eastern Spain.</title>
        <authorList>
            <person name="Duran D."/>
            <person name="Rey L."/>
            <person name="Navarro A."/>
            <person name="Busquets A."/>
            <person name="Imperial J."/>
            <person name="Ruiz-Argueso T."/>
        </authorList>
    </citation>
    <scope>NUCLEOTIDE SEQUENCE [LARGE SCALE GENOMIC DNA]</scope>
    <source>
        <strain evidence="2 3">LmjM3</strain>
    </source>
</reference>
<comment type="caution">
    <text evidence="2">The sequence shown here is derived from an EMBL/GenBank/DDBJ whole genome shotgun (WGS) entry which is preliminary data.</text>
</comment>
<dbReference type="Gene3D" id="3.40.50.1820">
    <property type="entry name" value="alpha/beta hydrolase"/>
    <property type="match status" value="1"/>
</dbReference>
<evidence type="ECO:0000313" key="2">
    <source>
        <dbReference type="EMBL" id="KRQ92887.1"/>
    </source>
</evidence>
<organism evidence="2 3">
    <name type="scientific">Bradyrhizobium valentinum</name>
    <dbReference type="NCBI Taxonomy" id="1518501"/>
    <lineage>
        <taxon>Bacteria</taxon>
        <taxon>Pseudomonadati</taxon>
        <taxon>Pseudomonadota</taxon>
        <taxon>Alphaproteobacteria</taxon>
        <taxon>Hyphomicrobiales</taxon>
        <taxon>Nitrobacteraceae</taxon>
        <taxon>Bradyrhizobium</taxon>
    </lineage>
</organism>
<gene>
    <name evidence="2" type="ORF">CP49_28680</name>
</gene>
<accession>A0A0R3KBJ2</accession>
<dbReference type="PANTHER" id="PTHR36837:SF2">
    <property type="entry name" value="POLY(3-HYDROXYALKANOATE) POLYMERASE SUBUNIT PHAC"/>
    <property type="match status" value="1"/>
</dbReference>
<protein>
    <submittedName>
        <fullName evidence="2">Poly(3-hydroxyalkanoate) synthetase</fullName>
    </submittedName>
</protein>
<dbReference type="Pfam" id="PF00561">
    <property type="entry name" value="Abhydrolase_1"/>
    <property type="match status" value="1"/>
</dbReference>
<dbReference type="InterPro" id="IPR000073">
    <property type="entry name" value="AB_hydrolase_1"/>
</dbReference>
<sequence length="312" mass="34518">MRLREFSRGNSKQQPVLVCAPYALHGALVADFAPGHSLVEALQRDGMNRIYVPDWCSATADMRNLSIDNYLAELNVAIDEIGAPVDLVGLCQGGWLSLVYAARFPGKVRRLVLAGAPVDISTPSELSKMVAALPRQAFEQMVRQGEGIVSGEHMLRFWNIPFNQHDVEATLQRNLGEGSDEACVLLDRFERWDRATLDLPGTYYLEVTEQVFRQNLIARGRFVALGRRIDLGEVRVPVFLLAGDDDIVVPRDQAFATAALLGTPPARLERACEPCGHLSLFMGRKVLSHSWRRIARWLQADLGDVAGAKISA</sequence>
<name>A0A0R3KBJ2_9BRAD</name>
<dbReference type="PANTHER" id="PTHR36837">
    <property type="entry name" value="POLY(3-HYDROXYALKANOATE) POLYMERASE SUBUNIT PHAC"/>
    <property type="match status" value="1"/>
</dbReference>
<evidence type="ECO:0000313" key="3">
    <source>
        <dbReference type="Proteomes" id="UP000051913"/>
    </source>
</evidence>
<dbReference type="SUPFAM" id="SSF53474">
    <property type="entry name" value="alpha/beta-Hydrolases"/>
    <property type="match status" value="1"/>
</dbReference>
<proteinExistence type="predicted"/>